<reference evidence="1 2" key="1">
    <citation type="submission" date="2024-05" db="EMBL/GenBank/DDBJ databases">
        <title>Culex pipiens pipiens assembly and annotation.</title>
        <authorList>
            <person name="Alout H."/>
            <person name="Durand T."/>
        </authorList>
    </citation>
    <scope>NUCLEOTIDE SEQUENCE [LARGE SCALE GENOMIC DNA]</scope>
    <source>
        <strain evidence="1">HA-2024</strain>
        <tissue evidence="1">Whole body</tissue>
    </source>
</reference>
<dbReference type="AlphaFoldDB" id="A0ABD1DV23"/>
<name>A0ABD1DV23_CULPP</name>
<protein>
    <submittedName>
        <fullName evidence="1">Uncharacterized protein</fullName>
    </submittedName>
</protein>
<dbReference type="EMBL" id="JBEHCU010002217">
    <property type="protein sequence ID" value="KAL1403010.1"/>
    <property type="molecule type" value="Genomic_DNA"/>
</dbReference>
<evidence type="ECO:0000313" key="1">
    <source>
        <dbReference type="EMBL" id="KAL1403010.1"/>
    </source>
</evidence>
<gene>
    <name evidence="1" type="ORF">pipiens_020095</name>
</gene>
<feature type="non-terminal residue" evidence="1">
    <location>
        <position position="29"/>
    </location>
</feature>
<feature type="non-terminal residue" evidence="1">
    <location>
        <position position="1"/>
    </location>
</feature>
<accession>A0ABD1DV23</accession>
<dbReference type="Proteomes" id="UP001562425">
    <property type="component" value="Unassembled WGS sequence"/>
</dbReference>
<keyword evidence="2" id="KW-1185">Reference proteome</keyword>
<organism evidence="1 2">
    <name type="scientific">Culex pipiens pipiens</name>
    <name type="common">Northern house mosquito</name>
    <dbReference type="NCBI Taxonomy" id="38569"/>
    <lineage>
        <taxon>Eukaryota</taxon>
        <taxon>Metazoa</taxon>
        <taxon>Ecdysozoa</taxon>
        <taxon>Arthropoda</taxon>
        <taxon>Hexapoda</taxon>
        <taxon>Insecta</taxon>
        <taxon>Pterygota</taxon>
        <taxon>Neoptera</taxon>
        <taxon>Endopterygota</taxon>
        <taxon>Diptera</taxon>
        <taxon>Nematocera</taxon>
        <taxon>Culicoidea</taxon>
        <taxon>Culicidae</taxon>
        <taxon>Culicinae</taxon>
        <taxon>Culicini</taxon>
        <taxon>Culex</taxon>
        <taxon>Culex</taxon>
    </lineage>
</organism>
<proteinExistence type="predicted"/>
<evidence type="ECO:0000313" key="2">
    <source>
        <dbReference type="Proteomes" id="UP001562425"/>
    </source>
</evidence>
<comment type="caution">
    <text evidence="1">The sequence shown here is derived from an EMBL/GenBank/DDBJ whole genome shotgun (WGS) entry which is preliminary data.</text>
</comment>
<sequence length="29" mass="3328">ESINVRGRHCFFPPVQSGAEDLIFRLPKN</sequence>